<dbReference type="SUPFAM" id="SSF63817">
    <property type="entry name" value="Sortase"/>
    <property type="match status" value="1"/>
</dbReference>
<keyword evidence="2" id="KW-1133">Transmembrane helix</keyword>
<feature type="transmembrane region" description="Helical" evidence="2">
    <location>
        <begin position="31"/>
        <end position="54"/>
    </location>
</feature>
<dbReference type="NCBIfam" id="TIGR01076">
    <property type="entry name" value="sortase_fam"/>
    <property type="match status" value="1"/>
</dbReference>
<evidence type="ECO:0000256" key="2">
    <source>
        <dbReference type="SAM" id="Phobius"/>
    </source>
</evidence>
<accession>A0A7C4TJF9</accession>
<dbReference type="Pfam" id="PF04203">
    <property type="entry name" value="Sortase"/>
    <property type="match status" value="1"/>
</dbReference>
<keyword evidence="1" id="KW-0378">Hydrolase</keyword>
<dbReference type="InterPro" id="IPR023365">
    <property type="entry name" value="Sortase_dom-sf"/>
</dbReference>
<gene>
    <name evidence="3" type="ORF">ENR63_01635</name>
</gene>
<evidence type="ECO:0000256" key="1">
    <source>
        <dbReference type="ARBA" id="ARBA00022801"/>
    </source>
</evidence>
<comment type="caution">
    <text evidence="3">The sequence shown here is derived from an EMBL/GenBank/DDBJ whole genome shotgun (WGS) entry which is preliminary data.</text>
</comment>
<keyword evidence="2" id="KW-0812">Transmembrane</keyword>
<dbReference type="AlphaFoldDB" id="A0A7C4TJF9"/>
<evidence type="ECO:0000313" key="3">
    <source>
        <dbReference type="EMBL" id="HGW29606.1"/>
    </source>
</evidence>
<proteinExistence type="predicted"/>
<dbReference type="GO" id="GO:0016787">
    <property type="term" value="F:hydrolase activity"/>
    <property type="evidence" value="ECO:0007669"/>
    <property type="project" value="UniProtKB-KW"/>
</dbReference>
<reference evidence="3" key="1">
    <citation type="journal article" date="2020" name="mSystems">
        <title>Genome- and Community-Level Interaction Insights into Carbon Utilization and Element Cycling Functions of Hydrothermarchaeota in Hydrothermal Sediment.</title>
        <authorList>
            <person name="Zhou Z."/>
            <person name="Liu Y."/>
            <person name="Xu W."/>
            <person name="Pan J."/>
            <person name="Luo Z.H."/>
            <person name="Li M."/>
        </authorList>
    </citation>
    <scope>NUCLEOTIDE SEQUENCE [LARGE SCALE GENOMIC DNA]</scope>
    <source>
        <strain evidence="3">SpSt-417</strain>
    </source>
</reference>
<sequence length="259" mass="28882">MAYFRPYKYVKDESRDPIYKTVNKNFFLRSIGYPILFIILGVVFTLTQIVIPVISIETQDEVAKPVSYSVVGVASGFRKFEFSELNKKQAVLGESISNTTSEDFLGVMGSSTKNANVPEFYYLTIPKLGIKNAKVESRPKNLDPDKALGHYAGSSFPGESGNAFIYGHSVLPAFYNPRNYKSIFSTLSSLDVGDQFTIEYNNKTYKYAVEGKKTLKPDEVDPLATFKPSYLNESTVTLMTCSPAGTKLKRLLVYASLVE</sequence>
<organism evidence="3">
    <name type="scientific">candidate division WWE3 bacterium</name>
    <dbReference type="NCBI Taxonomy" id="2053526"/>
    <lineage>
        <taxon>Bacteria</taxon>
        <taxon>Katanobacteria</taxon>
    </lineage>
</organism>
<protein>
    <submittedName>
        <fullName evidence="3">Sortase</fullName>
    </submittedName>
</protein>
<keyword evidence="2" id="KW-0472">Membrane</keyword>
<dbReference type="EMBL" id="DSRT01000082">
    <property type="protein sequence ID" value="HGW29606.1"/>
    <property type="molecule type" value="Genomic_DNA"/>
</dbReference>
<name>A0A7C4TJF9_UNCKA</name>
<dbReference type="InterPro" id="IPR005754">
    <property type="entry name" value="Sortase"/>
</dbReference>
<dbReference type="Gene3D" id="2.40.260.10">
    <property type="entry name" value="Sortase"/>
    <property type="match status" value="1"/>
</dbReference>